<name>A0A7X3C3J8_9LACO</name>
<accession>A0A7X3C3J8</accession>
<dbReference type="Proteomes" id="UP000466388">
    <property type="component" value="Unassembled WGS sequence"/>
</dbReference>
<dbReference type="EMBL" id="WNJO01000008">
    <property type="protein sequence ID" value="MTV82592.1"/>
    <property type="molecule type" value="Genomic_DNA"/>
</dbReference>
<dbReference type="GO" id="GO:0016757">
    <property type="term" value="F:glycosyltransferase activity"/>
    <property type="evidence" value="ECO:0007669"/>
    <property type="project" value="InterPro"/>
</dbReference>
<dbReference type="InterPro" id="IPR002495">
    <property type="entry name" value="Glyco_trans_8"/>
</dbReference>
<dbReference type="InterPro" id="IPR029044">
    <property type="entry name" value="Nucleotide-diphossugar_trans"/>
</dbReference>
<dbReference type="SUPFAM" id="SSF53448">
    <property type="entry name" value="Nucleotide-diphospho-sugar transferases"/>
    <property type="match status" value="1"/>
</dbReference>
<protein>
    <submittedName>
        <fullName evidence="1">Glycosyltransferase family 8 protein</fullName>
    </submittedName>
</protein>
<sequence length="271" mass="31593">MNILYCGDQKMGDGLLISTISLLKNVSEPLNIYVLTASIHTASKDYFPLPKKTTQKLANLVKEKNVKNGVHRIDISNLVAKQPPVANMNSIFTPNCMLRLYADQVSELPDRLLYLDTDVICRKDCSTFYHQSLDHLQLVGVLDYYGKWVFRRIFGKFHYLNSGILLLNMPEIRTTGLFADALKLCQTNRMFMPDQTAINSLMSERKIAPRRYNEQRRLHNSTVFQHFTTSFRMFPWIHTLTVKPWEVDKVHHELRLYEYDDILAEYEALKK</sequence>
<dbReference type="RefSeq" id="WP_155431864.1">
    <property type="nucleotide sequence ID" value="NZ_WNJO01000008.1"/>
</dbReference>
<reference evidence="1 2" key="1">
    <citation type="submission" date="2019-11" db="EMBL/GenBank/DDBJ databases">
        <title>Lactobacillus sp. nov. CRM56-3, isolated from fermented tea leaves.</title>
        <authorList>
            <person name="Phuengjayaem S."/>
            <person name="Tanasupawat S."/>
        </authorList>
    </citation>
    <scope>NUCLEOTIDE SEQUENCE [LARGE SCALE GENOMIC DNA]</scope>
    <source>
        <strain evidence="1 2">CRM56-3</strain>
    </source>
</reference>
<proteinExistence type="predicted"/>
<comment type="caution">
    <text evidence="1">The sequence shown here is derived from an EMBL/GenBank/DDBJ whole genome shotgun (WGS) entry which is preliminary data.</text>
</comment>
<dbReference type="Gene3D" id="3.90.550.10">
    <property type="entry name" value="Spore Coat Polysaccharide Biosynthesis Protein SpsA, Chain A"/>
    <property type="match status" value="1"/>
</dbReference>
<evidence type="ECO:0000313" key="1">
    <source>
        <dbReference type="EMBL" id="MTV82592.1"/>
    </source>
</evidence>
<dbReference type="Pfam" id="PF01501">
    <property type="entry name" value="Glyco_transf_8"/>
    <property type="match status" value="1"/>
</dbReference>
<evidence type="ECO:0000313" key="2">
    <source>
        <dbReference type="Proteomes" id="UP000466388"/>
    </source>
</evidence>
<organism evidence="1 2">
    <name type="scientific">Secundilactobacillus folii</name>
    <dbReference type="NCBI Taxonomy" id="2678357"/>
    <lineage>
        <taxon>Bacteria</taxon>
        <taxon>Bacillati</taxon>
        <taxon>Bacillota</taxon>
        <taxon>Bacilli</taxon>
        <taxon>Lactobacillales</taxon>
        <taxon>Lactobacillaceae</taxon>
        <taxon>Secundilactobacillus</taxon>
    </lineage>
</organism>
<keyword evidence="1" id="KW-0808">Transferase</keyword>
<gene>
    <name evidence="1" type="ORF">GM612_08025</name>
</gene>
<dbReference type="AlphaFoldDB" id="A0A7X3C3J8"/>
<keyword evidence="2" id="KW-1185">Reference proteome</keyword>